<evidence type="ECO:0000313" key="5">
    <source>
        <dbReference type="Proteomes" id="UP000214365"/>
    </source>
</evidence>
<name>A0A225B140_TALAT</name>
<gene>
    <name evidence="4" type="ORF">UA08_00852</name>
</gene>
<dbReference type="RefSeq" id="XP_020124545.1">
    <property type="nucleotide sequence ID" value="XM_020260704.1"/>
</dbReference>
<keyword evidence="3" id="KW-0539">Nucleus</keyword>
<sequence length="433" mass="48482">MPSTKSQRYGSTGPCFGYWSPESASSPTFCPSFFLYAWCLQQKCSFHVSGIAAKATVILGLHDVVDCQDDDRLGVLLSVRNLDILSSFILGKPKNLPTIRLSIVEINAACGESKAMFTAITNACDLLEDIVDTMVRNNNILHVPTAQNLLRQLPQWIQALPLNIQQLWNTFQRDHNLKEVDQQALMGILHISSVYYFTAILITRPFMVAYLLSRLRGKAPDHLINAPDQASDVNIKNRISVYLSMNISTLQVPSGFDQEHLFWLANYGNRAWVFGAGLVLGFAQFAGEPRKDINDSFDHACAILADIAPVSPQAQVYHEILCSFSQAVQRYKQRVADEAHQAVHQYIERIFRLGPAPVPQHCFSETPLIGDPFKSAAMNTQLDVSMDSLQDMDGLHALLDMARTNDQYDAWLGDIDYLVPDFGDFEQLFYTIG</sequence>
<dbReference type="PANTHER" id="PTHR47424">
    <property type="entry name" value="REGULATORY PROTEIN GAL4"/>
    <property type="match status" value="1"/>
</dbReference>
<dbReference type="GO" id="GO:0000978">
    <property type="term" value="F:RNA polymerase II cis-regulatory region sequence-specific DNA binding"/>
    <property type="evidence" value="ECO:0007669"/>
    <property type="project" value="TreeGrafter"/>
</dbReference>
<proteinExistence type="predicted"/>
<dbReference type="GO" id="GO:0000435">
    <property type="term" value="P:positive regulation of transcription from RNA polymerase II promoter by galactose"/>
    <property type="evidence" value="ECO:0007669"/>
    <property type="project" value="TreeGrafter"/>
</dbReference>
<protein>
    <recommendedName>
        <fullName evidence="6">Transcription factor domain-containing protein</fullName>
    </recommendedName>
</protein>
<evidence type="ECO:0000256" key="3">
    <source>
        <dbReference type="ARBA" id="ARBA00023242"/>
    </source>
</evidence>
<evidence type="ECO:0000313" key="4">
    <source>
        <dbReference type="EMBL" id="OKL64424.1"/>
    </source>
</evidence>
<dbReference type="EMBL" id="LFMY01000001">
    <property type="protein sequence ID" value="OKL64424.1"/>
    <property type="molecule type" value="Genomic_DNA"/>
</dbReference>
<dbReference type="CDD" id="cd12148">
    <property type="entry name" value="fungal_TF_MHR"/>
    <property type="match status" value="1"/>
</dbReference>
<dbReference type="PANTHER" id="PTHR47424:SF9">
    <property type="entry name" value="TAH-2"/>
    <property type="match status" value="1"/>
</dbReference>
<evidence type="ECO:0000256" key="1">
    <source>
        <dbReference type="ARBA" id="ARBA00023015"/>
    </source>
</evidence>
<keyword evidence="1" id="KW-0805">Transcription regulation</keyword>
<dbReference type="Proteomes" id="UP000214365">
    <property type="component" value="Unassembled WGS sequence"/>
</dbReference>
<reference evidence="4 5" key="1">
    <citation type="submission" date="2015-06" db="EMBL/GenBank/DDBJ databases">
        <title>Talaromyces atroroseus IBT 11181 draft genome.</title>
        <authorList>
            <person name="Rasmussen K.B."/>
            <person name="Rasmussen S."/>
            <person name="Petersen B."/>
            <person name="Sicheritz-Ponten T."/>
            <person name="Mortensen U.H."/>
            <person name="Thrane U."/>
        </authorList>
    </citation>
    <scope>NUCLEOTIDE SEQUENCE [LARGE SCALE GENOMIC DNA]</scope>
    <source>
        <strain evidence="4 5">IBT 11181</strain>
    </source>
</reference>
<dbReference type="AlphaFoldDB" id="A0A225B140"/>
<keyword evidence="5" id="KW-1185">Reference proteome</keyword>
<organism evidence="4 5">
    <name type="scientific">Talaromyces atroroseus</name>
    <dbReference type="NCBI Taxonomy" id="1441469"/>
    <lineage>
        <taxon>Eukaryota</taxon>
        <taxon>Fungi</taxon>
        <taxon>Dikarya</taxon>
        <taxon>Ascomycota</taxon>
        <taxon>Pezizomycotina</taxon>
        <taxon>Eurotiomycetes</taxon>
        <taxon>Eurotiomycetidae</taxon>
        <taxon>Eurotiales</taxon>
        <taxon>Trichocomaceae</taxon>
        <taxon>Talaromyces</taxon>
        <taxon>Talaromyces sect. Trachyspermi</taxon>
    </lineage>
</organism>
<comment type="caution">
    <text evidence="4">The sequence shown here is derived from an EMBL/GenBank/DDBJ whole genome shotgun (WGS) entry which is preliminary data.</text>
</comment>
<dbReference type="GeneID" id="31000607"/>
<dbReference type="GO" id="GO:0000981">
    <property type="term" value="F:DNA-binding transcription factor activity, RNA polymerase II-specific"/>
    <property type="evidence" value="ECO:0007669"/>
    <property type="project" value="TreeGrafter"/>
</dbReference>
<dbReference type="GO" id="GO:0005634">
    <property type="term" value="C:nucleus"/>
    <property type="evidence" value="ECO:0007669"/>
    <property type="project" value="TreeGrafter"/>
</dbReference>
<evidence type="ECO:0008006" key="6">
    <source>
        <dbReference type="Google" id="ProtNLM"/>
    </source>
</evidence>
<keyword evidence="2" id="KW-0804">Transcription</keyword>
<evidence type="ECO:0000256" key="2">
    <source>
        <dbReference type="ARBA" id="ARBA00023163"/>
    </source>
</evidence>
<accession>A0A225B140</accession>
<dbReference type="STRING" id="1441469.A0A225B140"/>
<dbReference type="InterPro" id="IPR051127">
    <property type="entry name" value="Fungal_SecMet_Regulators"/>
</dbReference>
<dbReference type="OrthoDB" id="4064873at2759"/>